<dbReference type="GO" id="GO:0030170">
    <property type="term" value="F:pyridoxal phosphate binding"/>
    <property type="evidence" value="ECO:0007669"/>
    <property type="project" value="InterPro"/>
</dbReference>
<comment type="cofactor">
    <cofactor evidence="1">
        <name>pyridoxal 5'-phosphate</name>
        <dbReference type="ChEBI" id="CHEBI:597326"/>
    </cofactor>
</comment>
<protein>
    <recommendedName>
        <fullName evidence="4">threonine-phosphate decarboxylase</fullName>
        <ecNumber evidence="4">4.1.1.81</ecNumber>
    </recommendedName>
    <alternativeName>
        <fullName evidence="8">L-threonine-O-3-phosphate decarboxylase</fullName>
    </alternativeName>
</protein>
<dbReference type="AlphaFoldDB" id="A0A0M9GPP6"/>
<dbReference type="InterPro" id="IPR015421">
    <property type="entry name" value="PyrdxlP-dep_Trfase_major"/>
</dbReference>
<keyword evidence="5" id="KW-0169">Cobalamin biosynthesis</keyword>
<dbReference type="GO" id="GO:0048472">
    <property type="term" value="F:threonine-phosphate decarboxylase activity"/>
    <property type="evidence" value="ECO:0007669"/>
    <property type="project" value="UniProtKB-EC"/>
</dbReference>
<keyword evidence="7" id="KW-0456">Lyase</keyword>
<reference evidence="11 12" key="1">
    <citation type="submission" date="2015-01" db="EMBL/GenBank/DDBJ databases">
        <title>Ahrensia donghaiensis sp. nov., a novel dimethylsulphoniopropionate-cleavage bacterium isolated from seawater and emended descriptions of the genus Ahrensia and Ahrensia kielensis.</title>
        <authorList>
            <person name="Liu J."/>
        </authorList>
    </citation>
    <scope>NUCLEOTIDE SEQUENCE [LARGE SCALE GENOMIC DNA]</scope>
    <source>
        <strain evidence="11 12">LZD062</strain>
    </source>
</reference>
<dbReference type="SUPFAM" id="SSF53383">
    <property type="entry name" value="PLP-dependent transferases"/>
    <property type="match status" value="1"/>
</dbReference>
<keyword evidence="12" id="KW-1185">Reference proteome</keyword>
<keyword evidence="6" id="KW-0663">Pyridoxal phosphate</keyword>
<dbReference type="InterPro" id="IPR015422">
    <property type="entry name" value="PyrdxlP-dep_Trfase_small"/>
</dbReference>
<evidence type="ECO:0000256" key="2">
    <source>
        <dbReference type="ARBA" id="ARBA00003444"/>
    </source>
</evidence>
<dbReference type="NCBIfam" id="TIGR01140">
    <property type="entry name" value="L_thr_O3P_dcar"/>
    <property type="match status" value="1"/>
</dbReference>
<dbReference type="Pfam" id="PF00155">
    <property type="entry name" value="Aminotran_1_2"/>
    <property type="match status" value="1"/>
</dbReference>
<dbReference type="UniPathway" id="UPA00148"/>
<comment type="caution">
    <text evidence="11">The sequence shown here is derived from an EMBL/GenBank/DDBJ whole genome shotgun (WGS) entry which is preliminary data.</text>
</comment>
<dbReference type="PROSITE" id="PS00105">
    <property type="entry name" value="AA_TRANSFER_CLASS_1"/>
    <property type="match status" value="1"/>
</dbReference>
<dbReference type="EMBL" id="JXMU01000001">
    <property type="protein sequence ID" value="KPB02780.1"/>
    <property type="molecule type" value="Genomic_DNA"/>
</dbReference>
<evidence type="ECO:0000256" key="1">
    <source>
        <dbReference type="ARBA" id="ARBA00001933"/>
    </source>
</evidence>
<dbReference type="Gene3D" id="3.40.640.10">
    <property type="entry name" value="Type I PLP-dependent aspartate aminotransferase-like (Major domain)"/>
    <property type="match status" value="1"/>
</dbReference>
<dbReference type="CDD" id="cd00609">
    <property type="entry name" value="AAT_like"/>
    <property type="match status" value="1"/>
</dbReference>
<evidence type="ECO:0000256" key="4">
    <source>
        <dbReference type="ARBA" id="ARBA00012285"/>
    </source>
</evidence>
<dbReference type="GO" id="GO:0009236">
    <property type="term" value="P:cobalamin biosynthetic process"/>
    <property type="evidence" value="ECO:0007669"/>
    <property type="project" value="UniProtKB-UniPathway"/>
</dbReference>
<evidence type="ECO:0000256" key="5">
    <source>
        <dbReference type="ARBA" id="ARBA00022573"/>
    </source>
</evidence>
<dbReference type="PANTHER" id="PTHR42885">
    <property type="entry name" value="HISTIDINOL-PHOSPHATE AMINOTRANSFERASE-RELATED"/>
    <property type="match status" value="1"/>
</dbReference>
<evidence type="ECO:0000256" key="8">
    <source>
        <dbReference type="ARBA" id="ARBA00029996"/>
    </source>
</evidence>
<dbReference type="InterPro" id="IPR004839">
    <property type="entry name" value="Aminotransferase_I/II_large"/>
</dbReference>
<dbReference type="STRING" id="1514904.SU32_00370"/>
<sequence>MTKVQHGGGIDRAISLYGGKKADWLDLSTGINPTPYPIPDMPEDIWHRLPDDSLLNACLEVARKYYDVPEDAGIVAAPGTQAIIQRLPALLPSPDIAIISPTYNEYERCYAEAGSHVHKVYDFDAAVSASRTIVVGNLNNPDGRSADADKIRQAAANGAQIIVDEAFADTVPACSVVSQTKTAGVLVLKSFGKFFGLAGLRLGFAIGAQNQIDALRSSLGPWAVSGPALFVGVKAMGDQVWIDDTRLALEAKRKQVETMLGQYGFAIEGATDLFVTASRADSSHVAKVLAQNHILVREFDYAPDWIRFGFPRTDEDFARLETAIKQAS</sequence>
<evidence type="ECO:0000313" key="11">
    <source>
        <dbReference type="EMBL" id="KPB02780.1"/>
    </source>
</evidence>
<dbReference type="RefSeq" id="WP_053997335.1">
    <property type="nucleotide sequence ID" value="NZ_JXMU01000001.1"/>
</dbReference>
<organism evidence="11 12">
    <name type="scientific">Ahrensia marina</name>
    <dbReference type="NCBI Taxonomy" id="1514904"/>
    <lineage>
        <taxon>Bacteria</taxon>
        <taxon>Pseudomonadati</taxon>
        <taxon>Pseudomonadota</taxon>
        <taxon>Alphaproteobacteria</taxon>
        <taxon>Hyphomicrobiales</taxon>
        <taxon>Ahrensiaceae</taxon>
        <taxon>Ahrensia</taxon>
    </lineage>
</organism>
<dbReference type="PATRIC" id="fig|1514904.3.peg.75"/>
<proteinExistence type="predicted"/>
<dbReference type="InterPro" id="IPR005860">
    <property type="entry name" value="CobD"/>
</dbReference>
<gene>
    <name evidence="11" type="ORF">SU32_00370</name>
</gene>
<dbReference type="InterPro" id="IPR004838">
    <property type="entry name" value="NHTrfase_class1_PyrdxlP-BS"/>
</dbReference>
<dbReference type="PANTHER" id="PTHR42885:SF1">
    <property type="entry name" value="THREONINE-PHOSPHATE DECARBOXYLASE"/>
    <property type="match status" value="1"/>
</dbReference>
<name>A0A0M9GPP6_9HYPH</name>
<evidence type="ECO:0000313" key="12">
    <source>
        <dbReference type="Proteomes" id="UP000038011"/>
    </source>
</evidence>
<dbReference type="Proteomes" id="UP000038011">
    <property type="component" value="Unassembled WGS sequence"/>
</dbReference>
<evidence type="ECO:0000256" key="3">
    <source>
        <dbReference type="ARBA" id="ARBA00004953"/>
    </source>
</evidence>
<accession>A0A0M9GPP6</accession>
<evidence type="ECO:0000259" key="10">
    <source>
        <dbReference type="Pfam" id="PF00155"/>
    </source>
</evidence>
<feature type="domain" description="Aminotransferase class I/classII large" evidence="10">
    <location>
        <begin position="68"/>
        <end position="319"/>
    </location>
</feature>
<evidence type="ECO:0000256" key="7">
    <source>
        <dbReference type="ARBA" id="ARBA00023239"/>
    </source>
</evidence>
<dbReference type="OrthoDB" id="9799304at2"/>
<comment type="pathway">
    <text evidence="3">Cofactor biosynthesis; adenosylcobalamin biosynthesis.</text>
</comment>
<comment type="function">
    <text evidence="2">Decarboxylates L-threonine-O-3-phosphate to yield (R)-1-amino-2-propanol O-2-phosphate, the precursor for the linkage between the nucleotide loop and the corrin ring in cobalamin.</text>
</comment>
<dbReference type="InterPro" id="IPR015424">
    <property type="entry name" value="PyrdxlP-dep_Trfase"/>
</dbReference>
<evidence type="ECO:0000256" key="9">
    <source>
        <dbReference type="ARBA" id="ARBA00048531"/>
    </source>
</evidence>
<dbReference type="EC" id="4.1.1.81" evidence="4"/>
<comment type="catalytic activity">
    <reaction evidence="9">
        <text>O-phospho-L-threonine + H(+) = (R)-1-aminopropan-2-yl phosphate + CO2</text>
        <dbReference type="Rhea" id="RHEA:11492"/>
        <dbReference type="ChEBI" id="CHEBI:15378"/>
        <dbReference type="ChEBI" id="CHEBI:16526"/>
        <dbReference type="ChEBI" id="CHEBI:58563"/>
        <dbReference type="ChEBI" id="CHEBI:58675"/>
        <dbReference type="EC" id="4.1.1.81"/>
    </reaction>
</comment>
<evidence type="ECO:0000256" key="6">
    <source>
        <dbReference type="ARBA" id="ARBA00022898"/>
    </source>
</evidence>
<dbReference type="Gene3D" id="3.90.1150.10">
    <property type="entry name" value="Aspartate Aminotransferase, domain 1"/>
    <property type="match status" value="1"/>
</dbReference>